<sequence length="171" mass="18750">MQSTYFPAGTVLRVRCSTYWHYGIADGTGYVIHNSKKRRRVERETETEFSEGRVIEISDIIGPNPRAAVRYAKAQLGRTYNLFSQNCEQFVREAHGLQIECTQFQRLVVAAAGGYMTINAPSALGKVAGMGVLLGAVLTSSEKQPYQNAVNGAKLAVGASLILPSLLRRIL</sequence>
<dbReference type="RefSeq" id="WP_039461286.1">
    <property type="nucleotide sequence ID" value="NZ_JWLZ01000152.1"/>
</dbReference>
<dbReference type="Pfam" id="PF04970">
    <property type="entry name" value="LRAT"/>
    <property type="match status" value="1"/>
</dbReference>
<gene>
    <name evidence="2" type="ORF">RJ45_10600</name>
</gene>
<dbReference type="InterPro" id="IPR007053">
    <property type="entry name" value="LRAT_dom"/>
</dbReference>
<dbReference type="Gene3D" id="3.90.1720.10">
    <property type="entry name" value="endopeptidase domain like (from Nostoc punctiforme)"/>
    <property type="match status" value="1"/>
</dbReference>
<dbReference type="AlphaFoldDB" id="A0A0B9GYJ9"/>
<evidence type="ECO:0000259" key="1">
    <source>
        <dbReference type="PROSITE" id="PS51934"/>
    </source>
</evidence>
<protein>
    <recommendedName>
        <fullName evidence="1">LRAT domain-containing protein</fullName>
    </recommendedName>
</protein>
<evidence type="ECO:0000313" key="2">
    <source>
        <dbReference type="EMBL" id="KHT63781.1"/>
    </source>
</evidence>
<dbReference type="EMBL" id="JWLZ01000152">
    <property type="protein sequence ID" value="KHT63781.1"/>
    <property type="molecule type" value="Genomic_DNA"/>
</dbReference>
<evidence type="ECO:0000313" key="3">
    <source>
        <dbReference type="Proteomes" id="UP000031278"/>
    </source>
</evidence>
<proteinExistence type="predicted"/>
<comment type="caution">
    <text evidence="2">The sequence shown here is derived from an EMBL/GenBank/DDBJ whole genome shotgun (WGS) entry which is preliminary data.</text>
</comment>
<dbReference type="Proteomes" id="UP000031278">
    <property type="component" value="Unassembled WGS sequence"/>
</dbReference>
<accession>A0A0B9GYJ9</accession>
<name>A0A0B9GYJ9_9GAMM</name>
<feature type="domain" description="LRAT" evidence="1">
    <location>
        <begin position="11"/>
        <end position="103"/>
    </location>
</feature>
<reference evidence="2 3" key="1">
    <citation type="submission" date="2014-12" db="EMBL/GenBank/DDBJ databases">
        <title>Genome sequencing of Photobacterium gaetbulicola AD005a.</title>
        <authorList>
            <person name="Adrian T.G.S."/>
            <person name="Chan K.G."/>
        </authorList>
    </citation>
    <scope>NUCLEOTIDE SEQUENCE [LARGE SCALE GENOMIC DNA]</scope>
    <source>
        <strain evidence="2 3">AD005a</strain>
    </source>
</reference>
<dbReference type="PROSITE" id="PS51934">
    <property type="entry name" value="LRAT"/>
    <property type="match status" value="1"/>
</dbReference>
<organism evidence="2 3">
    <name type="scientific">Photobacterium gaetbulicola</name>
    <dbReference type="NCBI Taxonomy" id="1295392"/>
    <lineage>
        <taxon>Bacteria</taxon>
        <taxon>Pseudomonadati</taxon>
        <taxon>Pseudomonadota</taxon>
        <taxon>Gammaproteobacteria</taxon>
        <taxon>Vibrionales</taxon>
        <taxon>Vibrionaceae</taxon>
        <taxon>Photobacterium</taxon>
    </lineage>
</organism>